<dbReference type="PANTHER" id="PTHR34606:SF4">
    <property type="entry name" value="OUTER MEMBRANE LIPOPROTEIN DOLP"/>
    <property type="match status" value="1"/>
</dbReference>
<evidence type="ECO:0000313" key="4">
    <source>
        <dbReference type="Proteomes" id="UP000554837"/>
    </source>
</evidence>
<dbReference type="AlphaFoldDB" id="A0A840S8A8"/>
<dbReference type="PROSITE" id="PS51257">
    <property type="entry name" value="PROKAR_LIPOPROTEIN"/>
    <property type="match status" value="1"/>
</dbReference>
<dbReference type="SMART" id="SM00749">
    <property type="entry name" value="BON"/>
    <property type="match status" value="2"/>
</dbReference>
<dbReference type="EMBL" id="JACHHO010000002">
    <property type="protein sequence ID" value="MBB5204670.1"/>
    <property type="molecule type" value="Genomic_DNA"/>
</dbReference>
<proteinExistence type="predicted"/>
<dbReference type="PROSITE" id="PS50914">
    <property type="entry name" value="BON"/>
    <property type="match status" value="2"/>
</dbReference>
<reference evidence="3 4" key="1">
    <citation type="submission" date="2020-08" db="EMBL/GenBank/DDBJ databases">
        <title>Genomic Encyclopedia of Type Strains, Phase IV (KMG-IV): sequencing the most valuable type-strain genomes for metagenomic binning, comparative biology and taxonomic classification.</title>
        <authorList>
            <person name="Goeker M."/>
        </authorList>
    </citation>
    <scope>NUCLEOTIDE SEQUENCE [LARGE SCALE GENOMIC DNA]</scope>
    <source>
        <strain evidence="3 4">DSM 23958</strain>
    </source>
</reference>
<dbReference type="Proteomes" id="UP000554837">
    <property type="component" value="Unassembled WGS sequence"/>
</dbReference>
<sequence length="205" mass="22260">MKIRSYALPLLLSLTALTALTGCAPLVVGGAMVGGALVATDRRTAGTQLEDEGIEVKATLRLKEQLGDRVHINANAYNRVLLLTGEVKEEADKARAEEIAARVDNVSRVVNELQYGFLSSLKSRAGDIAVKTKVLATLVDAQDLQSNAFQVVVERSEVYLMGRVTEREAHRAVELVRGIPGVAKVVKVFEILTEDELARLRPAKK</sequence>
<organism evidence="3 4">
    <name type="scientific">Inhella inkyongensis</name>
    <dbReference type="NCBI Taxonomy" id="392593"/>
    <lineage>
        <taxon>Bacteria</taxon>
        <taxon>Pseudomonadati</taxon>
        <taxon>Pseudomonadota</taxon>
        <taxon>Betaproteobacteria</taxon>
        <taxon>Burkholderiales</taxon>
        <taxon>Sphaerotilaceae</taxon>
        <taxon>Inhella</taxon>
    </lineage>
</organism>
<keyword evidence="4" id="KW-1185">Reference proteome</keyword>
<dbReference type="InterPro" id="IPR007055">
    <property type="entry name" value="BON_dom"/>
</dbReference>
<protein>
    <submittedName>
        <fullName evidence="3">Osmotically-inducible protein OsmY</fullName>
    </submittedName>
</protein>
<gene>
    <name evidence="3" type="ORF">HNQ51_001984</name>
</gene>
<dbReference type="Pfam" id="PF04972">
    <property type="entry name" value="BON"/>
    <property type="match status" value="2"/>
</dbReference>
<keyword evidence="1" id="KW-0732">Signal</keyword>
<feature type="domain" description="BON" evidence="2">
    <location>
        <begin position="126"/>
        <end position="193"/>
    </location>
</feature>
<dbReference type="Gene3D" id="3.30.1340.30">
    <property type="match status" value="1"/>
</dbReference>
<dbReference type="RefSeq" id="WP_138855672.1">
    <property type="nucleotide sequence ID" value="NZ_CP040709.1"/>
</dbReference>
<dbReference type="InterPro" id="IPR051686">
    <property type="entry name" value="Lipoprotein_DolP"/>
</dbReference>
<feature type="domain" description="BON" evidence="2">
    <location>
        <begin position="48"/>
        <end position="117"/>
    </location>
</feature>
<evidence type="ECO:0000256" key="1">
    <source>
        <dbReference type="ARBA" id="ARBA00022729"/>
    </source>
</evidence>
<comment type="caution">
    <text evidence="3">The sequence shown here is derived from an EMBL/GenBank/DDBJ whole genome shotgun (WGS) entry which is preliminary data.</text>
</comment>
<dbReference type="InterPro" id="IPR014004">
    <property type="entry name" value="Transpt-assoc_nodulatn_dom_bac"/>
</dbReference>
<evidence type="ECO:0000313" key="3">
    <source>
        <dbReference type="EMBL" id="MBB5204670.1"/>
    </source>
</evidence>
<name>A0A840S8A8_9BURK</name>
<evidence type="ECO:0000259" key="2">
    <source>
        <dbReference type="PROSITE" id="PS50914"/>
    </source>
</evidence>
<accession>A0A840S8A8</accession>
<dbReference type="OrthoDB" id="5294487at2"/>
<dbReference type="PANTHER" id="PTHR34606">
    <property type="entry name" value="BON DOMAIN-CONTAINING PROTEIN"/>
    <property type="match status" value="1"/>
</dbReference>